<evidence type="ECO:0000259" key="5">
    <source>
        <dbReference type="PROSITE" id="PS50977"/>
    </source>
</evidence>
<dbReference type="InterPro" id="IPR009057">
    <property type="entry name" value="Homeodomain-like_sf"/>
</dbReference>
<proteinExistence type="predicted"/>
<dbReference type="GO" id="GO:0003677">
    <property type="term" value="F:DNA binding"/>
    <property type="evidence" value="ECO:0007669"/>
    <property type="project" value="UniProtKB-UniRule"/>
</dbReference>
<gene>
    <name evidence="6" type="ORF">GEU84_014195</name>
</gene>
<dbReference type="PROSITE" id="PS50977">
    <property type="entry name" value="HTH_TETR_2"/>
    <property type="match status" value="1"/>
</dbReference>
<dbReference type="InterPro" id="IPR001647">
    <property type="entry name" value="HTH_TetR"/>
</dbReference>
<feature type="DNA-binding region" description="H-T-H motif" evidence="4">
    <location>
        <begin position="30"/>
        <end position="49"/>
    </location>
</feature>
<keyword evidence="1" id="KW-0805">Transcription regulation</keyword>
<evidence type="ECO:0000256" key="3">
    <source>
        <dbReference type="ARBA" id="ARBA00023163"/>
    </source>
</evidence>
<dbReference type="SUPFAM" id="SSF48498">
    <property type="entry name" value="Tetracyclin repressor-like, C-terminal domain"/>
    <property type="match status" value="1"/>
</dbReference>
<evidence type="ECO:0000313" key="6">
    <source>
        <dbReference type="EMBL" id="NUB45546.1"/>
    </source>
</evidence>
<sequence>MESHDKPDARSALLSAALRVIRTQGYSATSVDTLCRAAGVTKGAFFHHFASKEALAVAAAQHWAITTDAFFAAAPYHAHPDALDRVLGYIDFRRAILQGELPDYTCLVGTMVQETYATAPAIRDACAASITGHAARVEADIAAAMADRGLRPGWTARSLALHTQAVLQGAFILAKATGDVTVAADSIGHLRRYVELLFSQDDAAADHTPERRS</sequence>
<dbReference type="PRINTS" id="PR00455">
    <property type="entry name" value="HTHTETR"/>
</dbReference>
<reference evidence="6" key="1">
    <citation type="submission" date="2020-05" db="EMBL/GenBank/DDBJ databases">
        <title>Fertoebacter nigrum gen. nov., sp. nov., a new member of the family Rhodobacteraceae.</title>
        <authorList>
            <person name="Szuroczki S."/>
            <person name="Abbaszade G."/>
            <person name="Buni D."/>
            <person name="Schumann P."/>
            <person name="Toth E."/>
        </authorList>
    </citation>
    <scope>NUCLEOTIDE SEQUENCE</scope>
    <source>
        <strain evidence="6">RG-N-1a</strain>
    </source>
</reference>
<accession>A0A8X8KQ41</accession>
<comment type="caution">
    <text evidence="6">The sequence shown here is derived from an EMBL/GenBank/DDBJ whole genome shotgun (WGS) entry which is preliminary data.</text>
</comment>
<evidence type="ECO:0000313" key="7">
    <source>
        <dbReference type="Proteomes" id="UP000484076"/>
    </source>
</evidence>
<evidence type="ECO:0000256" key="2">
    <source>
        <dbReference type="ARBA" id="ARBA00023125"/>
    </source>
</evidence>
<dbReference type="Gene3D" id="1.10.357.10">
    <property type="entry name" value="Tetracycline Repressor, domain 2"/>
    <property type="match status" value="1"/>
</dbReference>
<dbReference type="AlphaFoldDB" id="A0A8X8KQ41"/>
<dbReference type="EMBL" id="WHUT02000008">
    <property type="protein sequence ID" value="NUB45546.1"/>
    <property type="molecule type" value="Genomic_DNA"/>
</dbReference>
<keyword evidence="3" id="KW-0804">Transcription</keyword>
<dbReference type="PANTHER" id="PTHR47506">
    <property type="entry name" value="TRANSCRIPTIONAL REGULATORY PROTEIN"/>
    <property type="match status" value="1"/>
</dbReference>
<protein>
    <submittedName>
        <fullName evidence="6">TetR/AcrR family transcriptional regulator</fullName>
    </submittedName>
</protein>
<name>A0A8X8KQ41_9RHOB</name>
<evidence type="ECO:0000256" key="4">
    <source>
        <dbReference type="PROSITE-ProRule" id="PRU00335"/>
    </source>
</evidence>
<dbReference type="RefSeq" id="WP_152827211.1">
    <property type="nucleotide sequence ID" value="NZ_WHUT02000008.1"/>
</dbReference>
<evidence type="ECO:0000256" key="1">
    <source>
        <dbReference type="ARBA" id="ARBA00023015"/>
    </source>
</evidence>
<dbReference type="PROSITE" id="PS01081">
    <property type="entry name" value="HTH_TETR_1"/>
    <property type="match status" value="1"/>
</dbReference>
<keyword evidence="2 4" id="KW-0238">DNA-binding</keyword>
<dbReference type="InterPro" id="IPR036271">
    <property type="entry name" value="Tet_transcr_reg_TetR-rel_C_sf"/>
</dbReference>
<dbReference type="Proteomes" id="UP000484076">
    <property type="component" value="Unassembled WGS sequence"/>
</dbReference>
<dbReference type="PANTHER" id="PTHR47506:SF1">
    <property type="entry name" value="HTH-TYPE TRANSCRIPTIONAL REGULATOR YJDC"/>
    <property type="match status" value="1"/>
</dbReference>
<organism evidence="6 7">
    <name type="scientific">Fertoeibacter niger</name>
    <dbReference type="NCBI Taxonomy" id="2656921"/>
    <lineage>
        <taxon>Bacteria</taxon>
        <taxon>Pseudomonadati</taxon>
        <taxon>Pseudomonadota</taxon>
        <taxon>Alphaproteobacteria</taxon>
        <taxon>Rhodobacterales</taxon>
        <taxon>Paracoccaceae</taxon>
        <taxon>Fertoeibacter</taxon>
    </lineage>
</organism>
<dbReference type="InterPro" id="IPR011075">
    <property type="entry name" value="TetR_C"/>
</dbReference>
<dbReference type="Pfam" id="PF00440">
    <property type="entry name" value="TetR_N"/>
    <property type="match status" value="1"/>
</dbReference>
<dbReference type="InterPro" id="IPR023772">
    <property type="entry name" value="DNA-bd_HTH_TetR-type_CS"/>
</dbReference>
<dbReference type="SUPFAM" id="SSF46689">
    <property type="entry name" value="Homeodomain-like"/>
    <property type="match status" value="1"/>
</dbReference>
<feature type="domain" description="HTH tetR-type" evidence="5">
    <location>
        <begin position="7"/>
        <end position="67"/>
    </location>
</feature>
<keyword evidence="7" id="KW-1185">Reference proteome</keyword>
<dbReference type="Pfam" id="PF16925">
    <property type="entry name" value="TetR_C_13"/>
    <property type="match status" value="1"/>
</dbReference>